<reference evidence="1" key="1">
    <citation type="journal article" date="2020" name="Stud. Mycol.">
        <title>101 Dothideomycetes genomes: a test case for predicting lifestyles and emergence of pathogens.</title>
        <authorList>
            <person name="Haridas S."/>
            <person name="Albert R."/>
            <person name="Binder M."/>
            <person name="Bloem J."/>
            <person name="Labutti K."/>
            <person name="Salamov A."/>
            <person name="Andreopoulos B."/>
            <person name="Baker S."/>
            <person name="Barry K."/>
            <person name="Bills G."/>
            <person name="Bluhm B."/>
            <person name="Cannon C."/>
            <person name="Castanera R."/>
            <person name="Culley D."/>
            <person name="Daum C."/>
            <person name="Ezra D."/>
            <person name="Gonzalez J."/>
            <person name="Henrissat B."/>
            <person name="Kuo A."/>
            <person name="Liang C."/>
            <person name="Lipzen A."/>
            <person name="Lutzoni F."/>
            <person name="Magnuson J."/>
            <person name="Mondo S."/>
            <person name="Nolan M."/>
            <person name="Ohm R."/>
            <person name="Pangilinan J."/>
            <person name="Park H.-J."/>
            <person name="Ramirez L."/>
            <person name="Alfaro M."/>
            <person name="Sun H."/>
            <person name="Tritt A."/>
            <person name="Yoshinaga Y."/>
            <person name="Zwiers L.-H."/>
            <person name="Turgeon B."/>
            <person name="Goodwin S."/>
            <person name="Spatafora J."/>
            <person name="Crous P."/>
            <person name="Grigoriev I."/>
        </authorList>
    </citation>
    <scope>NUCLEOTIDE SEQUENCE</scope>
    <source>
        <strain evidence="1">CBS 260.36</strain>
    </source>
</reference>
<keyword evidence="2" id="KW-1185">Reference proteome</keyword>
<dbReference type="SUPFAM" id="SSF56112">
    <property type="entry name" value="Protein kinase-like (PK-like)"/>
    <property type="match status" value="1"/>
</dbReference>
<comment type="caution">
    <text evidence="1">The sequence shown here is derived from an EMBL/GenBank/DDBJ whole genome shotgun (WGS) entry which is preliminary data.</text>
</comment>
<protein>
    <recommendedName>
        <fullName evidence="3">Aminoglycoside phosphotransferase domain-containing protein</fullName>
    </recommendedName>
</protein>
<evidence type="ECO:0008006" key="3">
    <source>
        <dbReference type="Google" id="ProtNLM"/>
    </source>
</evidence>
<dbReference type="EMBL" id="ML996084">
    <property type="protein sequence ID" value="KAF2154253.1"/>
    <property type="molecule type" value="Genomic_DNA"/>
</dbReference>
<dbReference type="Proteomes" id="UP000799439">
    <property type="component" value="Unassembled WGS sequence"/>
</dbReference>
<evidence type="ECO:0000313" key="2">
    <source>
        <dbReference type="Proteomes" id="UP000799439"/>
    </source>
</evidence>
<name>A0A9P4J2G8_9PEZI</name>
<dbReference type="InterPro" id="IPR011009">
    <property type="entry name" value="Kinase-like_dom_sf"/>
</dbReference>
<evidence type="ECO:0000313" key="1">
    <source>
        <dbReference type="EMBL" id="KAF2154253.1"/>
    </source>
</evidence>
<organism evidence="1 2">
    <name type="scientific">Myriangium duriaei CBS 260.36</name>
    <dbReference type="NCBI Taxonomy" id="1168546"/>
    <lineage>
        <taxon>Eukaryota</taxon>
        <taxon>Fungi</taxon>
        <taxon>Dikarya</taxon>
        <taxon>Ascomycota</taxon>
        <taxon>Pezizomycotina</taxon>
        <taxon>Dothideomycetes</taxon>
        <taxon>Dothideomycetidae</taxon>
        <taxon>Myriangiales</taxon>
        <taxon>Myriangiaceae</taxon>
        <taxon>Myriangium</taxon>
    </lineage>
</organism>
<dbReference type="AlphaFoldDB" id="A0A9P4J2G8"/>
<dbReference type="OrthoDB" id="3250044at2759"/>
<gene>
    <name evidence="1" type="ORF">K461DRAFT_320406</name>
</gene>
<accession>A0A9P4J2G8</accession>
<proteinExistence type="predicted"/>
<sequence length="494" mass="54586">MPALWFPALGHLSSPTDRAIDPDPTLLIPNNNAIIEYCGSDDRSILCACQRTEIVALMPGVVVKFGHIFSEEAQNQDFAYRHLDQDIVRFPKVFRYFEHDEHGYLVMEFMQGLQRVVVEDAEDVAWAVEHIHSLSSRGPGPVGGGFSRERFDEDQILVQDLCWIMMIWSSVTLALLRAMSGDGTLCFLDWAFSGFYPRWLEIAVLESCDDADPTSGEFKTAVIQALADLAPLTDTEEQQLYSAANVILNCMSSHFPRWNALLASPAEKSWKQRRERLDAKLDSEISTSSLEADGSMKYPIYSQPADMNSLPHNKFESPTSGMDDIFEGSVEHPTLHSNDPSLVSGIGAPLIDDKGNTRTVKALSSTGTDISSASSMNILRPRHLYTLFDSSRSSSPLSSLSSWYNVDASIPLEDCAKVGELPVLDTAPALVPKSPFPEPDQENTPPTWASLGLPSPSFINGLPPQEFRLPWITSVNHALPITPSVESGQKNMLR</sequence>